<proteinExistence type="predicted"/>
<dbReference type="AlphaFoldDB" id="A0A5C7GGQ5"/>
<dbReference type="OrthoDB" id="267364at2"/>
<comment type="caution">
    <text evidence="2">The sequence shown here is derived from an EMBL/GenBank/DDBJ whole genome shotgun (WGS) entry which is preliminary data.</text>
</comment>
<evidence type="ECO:0000259" key="1">
    <source>
        <dbReference type="Pfam" id="PF10263"/>
    </source>
</evidence>
<dbReference type="EMBL" id="VRKQ01000014">
    <property type="protein sequence ID" value="TXG35910.1"/>
    <property type="molecule type" value="Genomic_DNA"/>
</dbReference>
<sequence length="202" mass="23778">MHSLLQTYIPEFAITKVLELLEHDSLVVKLKKERKTRHGDYRSLPNGKHQITINSNLNQYRFLITLIHEIAHFEAYKSYGRFIKPHGLEWKRTFQRLILPFLNPNVFPKELLPLLANHFKNPKASSDTDAKLSFALKQFDEPNDKTFIFEVPFGGMFKLYNGKVFKMGSKRVKRFECIELKTGKVYLFNPNSEVELLEKIYE</sequence>
<reference evidence="2 3" key="1">
    <citation type="submission" date="2019-08" db="EMBL/GenBank/DDBJ databases">
        <title>Seonamhaeicola sediminis sp. nov., isolated from marine sediment.</title>
        <authorList>
            <person name="Cao W.R."/>
        </authorList>
    </citation>
    <scope>NUCLEOTIDE SEQUENCE [LARGE SCALE GENOMIC DNA]</scope>
    <source>
        <strain evidence="2 3">1505</strain>
    </source>
</reference>
<dbReference type="InterPro" id="IPR006640">
    <property type="entry name" value="SprT-like_domain"/>
</dbReference>
<organism evidence="2 3">
    <name type="scientific">Seonamhaeicola maritimus</name>
    <dbReference type="NCBI Taxonomy" id="2591822"/>
    <lineage>
        <taxon>Bacteria</taxon>
        <taxon>Pseudomonadati</taxon>
        <taxon>Bacteroidota</taxon>
        <taxon>Flavobacteriia</taxon>
        <taxon>Flavobacteriales</taxon>
        <taxon>Flavobacteriaceae</taxon>
    </lineage>
</organism>
<dbReference type="Pfam" id="PF10263">
    <property type="entry name" value="SprT-like"/>
    <property type="match status" value="1"/>
</dbReference>
<keyword evidence="3" id="KW-1185">Reference proteome</keyword>
<evidence type="ECO:0000313" key="2">
    <source>
        <dbReference type="EMBL" id="TXG35910.1"/>
    </source>
</evidence>
<accession>A0A5C7GGQ5</accession>
<feature type="domain" description="SprT-like" evidence="1">
    <location>
        <begin position="25"/>
        <end position="97"/>
    </location>
</feature>
<name>A0A5C7GGQ5_9FLAO</name>
<dbReference type="RefSeq" id="WP_147769215.1">
    <property type="nucleotide sequence ID" value="NZ_VRKQ01000014.1"/>
</dbReference>
<evidence type="ECO:0000313" key="3">
    <source>
        <dbReference type="Proteomes" id="UP000321080"/>
    </source>
</evidence>
<dbReference type="GO" id="GO:0006950">
    <property type="term" value="P:response to stress"/>
    <property type="evidence" value="ECO:0007669"/>
    <property type="project" value="UniProtKB-ARBA"/>
</dbReference>
<dbReference type="Proteomes" id="UP000321080">
    <property type="component" value="Unassembled WGS sequence"/>
</dbReference>
<protein>
    <submittedName>
        <fullName evidence="2">SprT domain-containing protein</fullName>
    </submittedName>
</protein>
<gene>
    <name evidence="2" type="ORF">FUA22_13885</name>
</gene>